<dbReference type="InterPro" id="IPR001444">
    <property type="entry name" value="Flag_bb_rod_N"/>
</dbReference>
<gene>
    <name evidence="9" type="primary">flgG</name>
    <name evidence="9" type="ORF">DAMO_1811</name>
</gene>
<dbReference type="GO" id="GO:0071978">
    <property type="term" value="P:bacterial-type flagellum-dependent swarming motility"/>
    <property type="evidence" value="ECO:0007669"/>
    <property type="project" value="TreeGrafter"/>
</dbReference>
<evidence type="ECO:0000313" key="9">
    <source>
        <dbReference type="EMBL" id="CBE68869.1"/>
    </source>
</evidence>
<dbReference type="Pfam" id="PF06429">
    <property type="entry name" value="Flg_bbr_C"/>
    <property type="match status" value="1"/>
</dbReference>
<keyword evidence="9" id="KW-0969">Cilium</keyword>
<dbReference type="InterPro" id="IPR012834">
    <property type="entry name" value="FlgG_G_neg"/>
</dbReference>
<evidence type="ECO:0000256" key="5">
    <source>
        <dbReference type="SAM" id="MobiDB-lite"/>
    </source>
</evidence>
<dbReference type="Pfam" id="PF22692">
    <property type="entry name" value="LlgE_F_G_D1"/>
    <property type="match status" value="1"/>
</dbReference>
<evidence type="ECO:0000256" key="1">
    <source>
        <dbReference type="ARBA" id="ARBA00009677"/>
    </source>
</evidence>
<keyword evidence="9" id="KW-0966">Cell projection</keyword>
<evidence type="ECO:0000256" key="2">
    <source>
        <dbReference type="ARBA" id="ARBA00017948"/>
    </source>
</evidence>
<dbReference type="NCBIfam" id="TIGR03506">
    <property type="entry name" value="FlgEFG_subfam"/>
    <property type="match status" value="2"/>
</dbReference>
<dbReference type="InterPro" id="IPR037925">
    <property type="entry name" value="FlgE/F/G-like"/>
</dbReference>
<evidence type="ECO:0000256" key="4">
    <source>
        <dbReference type="RuleBase" id="RU362116"/>
    </source>
</evidence>
<dbReference type="STRING" id="671143.DAMO_1811"/>
<comment type="similarity">
    <text evidence="1 4">Belongs to the flagella basal body rod proteins family.</text>
</comment>
<evidence type="ECO:0000259" key="8">
    <source>
        <dbReference type="Pfam" id="PF22692"/>
    </source>
</evidence>
<evidence type="ECO:0000256" key="3">
    <source>
        <dbReference type="NCBIfam" id="TIGR02488"/>
    </source>
</evidence>
<evidence type="ECO:0000313" key="10">
    <source>
        <dbReference type="Proteomes" id="UP000006898"/>
    </source>
</evidence>
<keyword evidence="4" id="KW-0975">Bacterial flagellum</keyword>
<protein>
    <recommendedName>
        <fullName evidence="2 3">Flagellar basal-body rod protein FlgG</fullName>
    </recommendedName>
</protein>
<dbReference type="PANTHER" id="PTHR30435:SF19">
    <property type="entry name" value="FLAGELLAR BASAL-BODY ROD PROTEIN FLGG"/>
    <property type="match status" value="1"/>
</dbReference>
<evidence type="ECO:0000259" key="6">
    <source>
        <dbReference type="Pfam" id="PF00460"/>
    </source>
</evidence>
<dbReference type="EMBL" id="FP565575">
    <property type="protein sequence ID" value="CBE68869.1"/>
    <property type="molecule type" value="Genomic_DNA"/>
</dbReference>
<feature type="domain" description="Flagellar basal body rod protein N-terminal" evidence="6">
    <location>
        <begin position="8"/>
        <end position="35"/>
    </location>
</feature>
<sequence length="262" mass="27698">MIRALFSAVAGMQAQQLNLDNIANNLANVNTTGFKRSRLDFQDLFYQTYRPAGASTASGAEIPVGIQVGHGSKPIASQRIYIQGDPQQTENPLDLMIEGDGFFQVLRPDGTIAYTRAGSFKRDANGRVVTSDGFALQPEVSIPAQAMTIHVGSDGVVSATIPGQTASQQIGTIELSRFINPAGLQSVGRNLSLPTSASGDPTSGAPGTQGLGTIGQGFLELSNVKVVEEMVNLIMSQRAYEAGSKAVQAADEMLQVSNNIRR</sequence>
<feature type="domain" description="Flagellar hook protein FlgE/F/G-like D1" evidence="8">
    <location>
        <begin position="96"/>
        <end position="159"/>
    </location>
</feature>
<dbReference type="NCBIfam" id="TIGR02488">
    <property type="entry name" value="flgG_G_neg"/>
    <property type="match status" value="1"/>
</dbReference>
<dbReference type="HOGENOM" id="CLU_013687_0_1_0"/>
<dbReference type="PATRIC" id="fig|671143.5.peg.1606"/>
<name>D5MGI8_METO1</name>
<comment type="subcellular location">
    <subcellularLocation>
        <location evidence="4">Bacterial flagellum basal body</location>
    </subcellularLocation>
</comment>
<feature type="compositionally biased region" description="Polar residues" evidence="5">
    <location>
        <begin position="190"/>
        <end position="201"/>
    </location>
</feature>
<feature type="region of interest" description="Disordered" evidence="5">
    <location>
        <begin position="190"/>
        <end position="211"/>
    </location>
</feature>
<dbReference type="Pfam" id="PF00460">
    <property type="entry name" value="Flg_bb_rod"/>
    <property type="match status" value="1"/>
</dbReference>
<accession>D5MGI8</accession>
<feature type="domain" description="Flagellar basal-body/hook protein C-terminal" evidence="7">
    <location>
        <begin position="216"/>
        <end position="260"/>
    </location>
</feature>
<dbReference type="InterPro" id="IPR053967">
    <property type="entry name" value="LlgE_F_G-like_D1"/>
</dbReference>
<dbReference type="KEGG" id="mox:DAMO_1811"/>
<keyword evidence="9" id="KW-0282">Flagellum</keyword>
<dbReference type="InterPro" id="IPR010930">
    <property type="entry name" value="Flg_bb/hook_C_dom"/>
</dbReference>
<reference evidence="9 10" key="1">
    <citation type="journal article" date="2010" name="Nature">
        <title>Nitrite-driven anaerobic methane oxidation by oxygenic bacteria.</title>
        <authorList>
            <person name="Ettwig K.F."/>
            <person name="Butler M.K."/>
            <person name="Le Paslier D."/>
            <person name="Pelletier E."/>
            <person name="Mangenot S."/>
            <person name="Kuypers M.M.M."/>
            <person name="Schreiber F."/>
            <person name="Dutilh B.E."/>
            <person name="Zedelius J."/>
            <person name="de Beer D."/>
            <person name="Gloerich J."/>
            <person name="Wessels H.J.C.T."/>
            <person name="van Allen T."/>
            <person name="Luesken F."/>
            <person name="Wu M."/>
            <person name="van de Pas-Schoonen K.T."/>
            <person name="Op den Camp H.J.M."/>
            <person name="Janssen-Megens E.M."/>
            <person name="Francoijs K-J."/>
            <person name="Stunnenberg H."/>
            <person name="Weissenbach J."/>
            <person name="Jetten M.S.M."/>
            <person name="Strous M."/>
        </authorList>
    </citation>
    <scope>NUCLEOTIDE SEQUENCE [LARGE SCALE GENOMIC DNA]</scope>
</reference>
<proteinExistence type="inferred from homology"/>
<dbReference type="Proteomes" id="UP000006898">
    <property type="component" value="Chromosome"/>
</dbReference>
<dbReference type="PANTHER" id="PTHR30435">
    <property type="entry name" value="FLAGELLAR PROTEIN"/>
    <property type="match status" value="1"/>
</dbReference>
<dbReference type="eggNOG" id="COG4786">
    <property type="taxonomic scope" value="Bacteria"/>
</dbReference>
<dbReference type="SUPFAM" id="SSF117143">
    <property type="entry name" value="Flagellar hook protein flgE"/>
    <property type="match status" value="1"/>
</dbReference>
<dbReference type="GO" id="GO:0009426">
    <property type="term" value="C:bacterial-type flagellum basal body, distal rod"/>
    <property type="evidence" value="ECO:0007669"/>
    <property type="project" value="UniProtKB-UniRule"/>
</dbReference>
<dbReference type="AlphaFoldDB" id="D5MGI8"/>
<evidence type="ECO:0000259" key="7">
    <source>
        <dbReference type="Pfam" id="PF06429"/>
    </source>
</evidence>
<dbReference type="InterPro" id="IPR020013">
    <property type="entry name" value="Flagellar_FlgE/F/G"/>
</dbReference>
<organism evidence="9 10">
    <name type="scientific">Methylomirabilis oxygeniifera</name>
    <dbReference type="NCBI Taxonomy" id="671143"/>
    <lineage>
        <taxon>Bacteria</taxon>
        <taxon>Candidatus Methylomirabilota</taxon>
        <taxon>Candidatus Methylomirabilia</taxon>
        <taxon>Candidatus Methylomirabilales</taxon>
        <taxon>Candidatus Methylomirabilaceae</taxon>
        <taxon>Candidatus Methylomirabilis</taxon>
    </lineage>
</organism>